<evidence type="ECO:0000313" key="2">
    <source>
        <dbReference type="EMBL" id="ALN57912.1"/>
    </source>
</evidence>
<reference evidence="2 3" key="1">
    <citation type="submission" date="2015-11" db="EMBL/GenBank/DDBJ databases">
        <title>Genome sequences of Lysobacter enzymogenes strain C3 and Lysobacter antibioticus ATCC 29479.</title>
        <authorList>
            <person name="Kobayashi D.Y."/>
        </authorList>
    </citation>
    <scope>NUCLEOTIDE SEQUENCE [LARGE SCALE GENOMIC DNA]</scope>
    <source>
        <strain evidence="2 3">C3</strain>
    </source>
</reference>
<proteinExistence type="predicted"/>
<dbReference type="AlphaFoldDB" id="A0A0S2DHQ5"/>
<dbReference type="EMBL" id="CP013140">
    <property type="protein sequence ID" value="ALN57912.1"/>
    <property type="molecule type" value="Genomic_DNA"/>
</dbReference>
<dbReference type="Proteomes" id="UP000061569">
    <property type="component" value="Chromosome"/>
</dbReference>
<evidence type="ECO:0000313" key="3">
    <source>
        <dbReference type="Proteomes" id="UP000061569"/>
    </source>
</evidence>
<gene>
    <name evidence="2" type="ORF">GLE_2563</name>
</gene>
<dbReference type="KEGG" id="lez:GLE_2563"/>
<organism evidence="2 3">
    <name type="scientific">Lysobacter enzymogenes</name>
    <dbReference type="NCBI Taxonomy" id="69"/>
    <lineage>
        <taxon>Bacteria</taxon>
        <taxon>Pseudomonadati</taxon>
        <taxon>Pseudomonadota</taxon>
        <taxon>Gammaproteobacteria</taxon>
        <taxon>Lysobacterales</taxon>
        <taxon>Lysobacteraceae</taxon>
        <taxon>Lysobacter</taxon>
    </lineage>
</organism>
<sequence>MLRRMRETGGYRRARRDARRACGRTMARYDSSAPSAACSR</sequence>
<name>A0A0S2DHQ5_LYSEN</name>
<feature type="region of interest" description="Disordered" evidence="1">
    <location>
        <begin position="1"/>
        <end position="26"/>
    </location>
</feature>
<evidence type="ECO:0000256" key="1">
    <source>
        <dbReference type="SAM" id="MobiDB-lite"/>
    </source>
</evidence>
<accession>A0A0S2DHQ5</accession>
<feature type="compositionally biased region" description="Basic residues" evidence="1">
    <location>
        <begin position="12"/>
        <end position="22"/>
    </location>
</feature>
<protein>
    <submittedName>
        <fullName evidence="2">Uncharacterized protein</fullName>
    </submittedName>
</protein>
<feature type="compositionally biased region" description="Basic and acidic residues" evidence="1">
    <location>
        <begin position="1"/>
        <end position="10"/>
    </location>
</feature>